<feature type="compositionally biased region" description="Basic and acidic residues" evidence="1">
    <location>
        <begin position="100"/>
        <end position="112"/>
    </location>
</feature>
<dbReference type="GO" id="GO:0005886">
    <property type="term" value="C:plasma membrane"/>
    <property type="evidence" value="ECO:0007669"/>
    <property type="project" value="TreeGrafter"/>
</dbReference>
<dbReference type="EMBL" id="KB822713">
    <property type="protein sequence ID" value="ETN44896.1"/>
    <property type="molecule type" value="Genomic_DNA"/>
</dbReference>
<dbReference type="Gene3D" id="2.70.150.10">
    <property type="entry name" value="Calcium-transporting ATPase, cytoplasmic transduction domain A"/>
    <property type="match status" value="1"/>
</dbReference>
<dbReference type="eggNOG" id="KOG0206">
    <property type="taxonomic scope" value="Eukaryota"/>
</dbReference>
<dbReference type="InParanoid" id="W2S884"/>
<dbReference type="GeneID" id="19977110"/>
<dbReference type="GO" id="GO:0032456">
    <property type="term" value="P:endocytic recycling"/>
    <property type="evidence" value="ECO:0007669"/>
    <property type="project" value="TreeGrafter"/>
</dbReference>
<dbReference type="GO" id="GO:0005802">
    <property type="term" value="C:trans-Golgi network"/>
    <property type="evidence" value="ECO:0007669"/>
    <property type="project" value="TreeGrafter"/>
</dbReference>
<dbReference type="InterPro" id="IPR008250">
    <property type="entry name" value="ATPase_P-typ_transduc_dom_A_sf"/>
</dbReference>
<dbReference type="GO" id="GO:0006892">
    <property type="term" value="P:post-Golgi vesicle-mediated transport"/>
    <property type="evidence" value="ECO:0007669"/>
    <property type="project" value="TreeGrafter"/>
</dbReference>
<feature type="region of interest" description="Disordered" evidence="1">
    <location>
        <begin position="1"/>
        <end position="144"/>
    </location>
</feature>
<dbReference type="SUPFAM" id="SSF81653">
    <property type="entry name" value="Calcium ATPase, transduction domain A"/>
    <property type="match status" value="1"/>
</dbReference>
<evidence type="ECO:0000313" key="4">
    <source>
        <dbReference type="Proteomes" id="UP000030752"/>
    </source>
</evidence>
<dbReference type="PANTHER" id="PTHR24092">
    <property type="entry name" value="PROBABLE PHOSPHOLIPID-TRANSPORTING ATPASE"/>
    <property type="match status" value="1"/>
</dbReference>
<dbReference type="InterPro" id="IPR023298">
    <property type="entry name" value="ATPase_P-typ_TM_dom_sf"/>
</dbReference>
<dbReference type="Proteomes" id="UP000030752">
    <property type="component" value="Unassembled WGS sequence"/>
</dbReference>
<dbReference type="HOGENOM" id="CLU_599939_0_0_1"/>
<dbReference type="GO" id="GO:0045332">
    <property type="term" value="P:phospholipid translocation"/>
    <property type="evidence" value="ECO:0007669"/>
    <property type="project" value="TreeGrafter"/>
</dbReference>
<protein>
    <recommendedName>
        <fullName evidence="2">P-type ATPase N-terminal domain-containing protein</fullName>
    </recommendedName>
</protein>
<feature type="compositionally biased region" description="Polar residues" evidence="1">
    <location>
        <begin position="114"/>
        <end position="124"/>
    </location>
</feature>
<feature type="domain" description="P-type ATPase N-terminal" evidence="2">
    <location>
        <begin position="202"/>
        <end position="257"/>
    </location>
</feature>
<proteinExistence type="predicted"/>
<evidence type="ECO:0000256" key="1">
    <source>
        <dbReference type="SAM" id="MobiDB-lite"/>
    </source>
</evidence>
<feature type="compositionally biased region" description="Low complexity" evidence="1">
    <location>
        <begin position="22"/>
        <end position="40"/>
    </location>
</feature>
<keyword evidence="4" id="KW-1185">Reference proteome</keyword>
<dbReference type="STRING" id="1220924.W2S884"/>
<dbReference type="AlphaFoldDB" id="W2S884"/>
<dbReference type="SUPFAM" id="SSF81665">
    <property type="entry name" value="Calcium ATPase, transmembrane domain M"/>
    <property type="match status" value="1"/>
</dbReference>
<dbReference type="InterPro" id="IPR032631">
    <property type="entry name" value="P-type_ATPase_N"/>
</dbReference>
<sequence>MSASEQPSSNQPPPDGDHSAEPVSSSQSSLSPTSTVDSLSGSARNIPLPATPRVTFSYDEDHPGGSRVASPLPAQNSPTRGRNRGYSLRRSIFAQNIKRRASEHERPIELERQASASKKSTISTREGEISAPANKAANINSASERRRRRVPFWKHWLSALSALPHRIDQIFERKSLPPSLRGRNVTVTAARSEPLLDDRTGKPHVDNTIVSCRYTPWNFFPRQLIAQFSKLANFYFLIIAILQMIPGLSTTGQYTTIVPLMIFVLISMAKEGYDDLRRHRLDKEDNLREVDVLVHQTLRGSQDRLPEKDFSYPETDTAGWSTKKWQDVAVGDVVLLERDEPTPADVVLLHADEPTEAAFVETKSLDGETNLKTKKPLKDLSGRCSTLDAVVHLEADFVVEDPNLDLYKFEGKVTVGGQTLPLTNGEVIYRGSVLRNMPAALGLVIYTGKSLGIDLG</sequence>
<gene>
    <name evidence="3" type="ORF">HMPREF1541_09771</name>
</gene>
<dbReference type="OrthoDB" id="4355411at2759"/>
<name>W2S884_CYPE1</name>
<organism evidence="3 4">
    <name type="scientific">Cyphellophora europaea (strain CBS 101466)</name>
    <name type="common">Phialophora europaea</name>
    <dbReference type="NCBI Taxonomy" id="1220924"/>
    <lineage>
        <taxon>Eukaryota</taxon>
        <taxon>Fungi</taxon>
        <taxon>Dikarya</taxon>
        <taxon>Ascomycota</taxon>
        <taxon>Pezizomycotina</taxon>
        <taxon>Eurotiomycetes</taxon>
        <taxon>Chaetothyriomycetidae</taxon>
        <taxon>Chaetothyriales</taxon>
        <taxon>Cyphellophoraceae</taxon>
        <taxon>Cyphellophora</taxon>
    </lineage>
</organism>
<dbReference type="PANTHER" id="PTHR24092:SF174">
    <property type="entry name" value="PHOSPHOLIPID-TRANSPORTING ATPASE DNF3-RELATED"/>
    <property type="match status" value="1"/>
</dbReference>
<evidence type="ECO:0000259" key="2">
    <source>
        <dbReference type="Pfam" id="PF16209"/>
    </source>
</evidence>
<dbReference type="VEuPathDB" id="FungiDB:HMPREF1541_09771"/>
<dbReference type="RefSeq" id="XP_008712666.1">
    <property type="nucleotide sequence ID" value="XM_008714444.1"/>
</dbReference>
<evidence type="ECO:0000313" key="3">
    <source>
        <dbReference type="EMBL" id="ETN44896.1"/>
    </source>
</evidence>
<accession>W2S884</accession>
<reference evidence="3 4" key="1">
    <citation type="submission" date="2013-03" db="EMBL/GenBank/DDBJ databases">
        <title>The Genome Sequence of Phialophora europaea CBS 101466.</title>
        <authorList>
            <consortium name="The Broad Institute Genomics Platform"/>
            <person name="Cuomo C."/>
            <person name="de Hoog S."/>
            <person name="Gorbushina A."/>
            <person name="Walker B."/>
            <person name="Young S.K."/>
            <person name="Zeng Q."/>
            <person name="Gargeya S."/>
            <person name="Fitzgerald M."/>
            <person name="Haas B."/>
            <person name="Abouelleil A."/>
            <person name="Allen A.W."/>
            <person name="Alvarado L."/>
            <person name="Arachchi H.M."/>
            <person name="Berlin A.M."/>
            <person name="Chapman S.B."/>
            <person name="Gainer-Dewar J."/>
            <person name="Goldberg J."/>
            <person name="Griggs A."/>
            <person name="Gujja S."/>
            <person name="Hansen M."/>
            <person name="Howarth C."/>
            <person name="Imamovic A."/>
            <person name="Ireland A."/>
            <person name="Larimer J."/>
            <person name="McCowan C."/>
            <person name="Murphy C."/>
            <person name="Pearson M."/>
            <person name="Poon T.W."/>
            <person name="Priest M."/>
            <person name="Roberts A."/>
            <person name="Saif S."/>
            <person name="Shea T."/>
            <person name="Sisk P."/>
            <person name="Sykes S."/>
            <person name="Wortman J."/>
            <person name="Nusbaum C."/>
            <person name="Birren B."/>
        </authorList>
    </citation>
    <scope>NUCLEOTIDE SEQUENCE [LARGE SCALE GENOMIC DNA]</scope>
    <source>
        <strain evidence="3 4">CBS 101466</strain>
    </source>
</reference>
<dbReference type="GO" id="GO:0140326">
    <property type="term" value="F:ATPase-coupled intramembrane lipid transporter activity"/>
    <property type="evidence" value="ECO:0007669"/>
    <property type="project" value="TreeGrafter"/>
</dbReference>
<dbReference type="Pfam" id="PF16209">
    <property type="entry name" value="PhoLip_ATPase_N"/>
    <property type="match status" value="1"/>
</dbReference>